<evidence type="ECO:0008006" key="4">
    <source>
        <dbReference type="Google" id="ProtNLM"/>
    </source>
</evidence>
<evidence type="ECO:0000256" key="1">
    <source>
        <dbReference type="SAM" id="Phobius"/>
    </source>
</evidence>
<dbReference type="KEGG" id="tcy:Thicy_1027"/>
<dbReference type="HOGENOM" id="CLU_068050_1_1_6"/>
<dbReference type="AlphaFoldDB" id="F6D8E3"/>
<proteinExistence type="predicted"/>
<dbReference type="eggNOG" id="COG2928">
    <property type="taxonomic scope" value="Bacteria"/>
</dbReference>
<organism evidence="2 3">
    <name type="scientific">Thiomicrospira cyclica (strain DSM 14477 / JCM 11371 / ALM1)</name>
    <name type="common">Thioalkalimicrobium cyclicum</name>
    <dbReference type="NCBI Taxonomy" id="717773"/>
    <lineage>
        <taxon>Bacteria</taxon>
        <taxon>Pseudomonadati</taxon>
        <taxon>Pseudomonadota</taxon>
        <taxon>Gammaproteobacteria</taxon>
        <taxon>Thiotrichales</taxon>
        <taxon>Piscirickettsiaceae</taxon>
        <taxon>Thiomicrospira</taxon>
    </lineage>
</organism>
<sequence length="230" mass="25550">MSLLKRYFIAGLMVLLPLWVTFEAILFLMGIFDRSLRLIPDQYQPEVLLGFAIPGFGLIVSFAIVIMTGMLVANILGGRIVNWWERLLSKIPLVRSIYTAVKQIVEAIVGTGQKTFQQVYLVEYPRKGLWTLGFKTSDVMGEAQIKTGKSTVINIFIPTTPNPTSGFFIMVAEQDVVELEMSVDEALKMLISGGVVVPPWQQAQGELQQELNLVAPTDLKPSSNGAEVRF</sequence>
<dbReference type="STRING" id="717773.Thicy_1027"/>
<dbReference type="PANTHER" id="PTHR31876">
    <property type="entry name" value="COV-LIKE PROTEIN 1"/>
    <property type="match status" value="1"/>
</dbReference>
<feature type="transmembrane region" description="Helical" evidence="1">
    <location>
        <begin position="52"/>
        <end position="76"/>
    </location>
</feature>
<dbReference type="EMBL" id="CP002776">
    <property type="protein sequence ID" value="AEG31794.1"/>
    <property type="molecule type" value="Genomic_DNA"/>
</dbReference>
<keyword evidence="1" id="KW-1133">Transmembrane helix</keyword>
<keyword evidence="1" id="KW-0472">Membrane</keyword>
<dbReference type="RefSeq" id="WP_013835571.1">
    <property type="nucleotide sequence ID" value="NC_015581.1"/>
</dbReference>
<feature type="transmembrane region" description="Helical" evidence="1">
    <location>
        <begin position="7"/>
        <end position="32"/>
    </location>
</feature>
<dbReference type="OrthoDB" id="9780267at2"/>
<dbReference type="Pfam" id="PF04367">
    <property type="entry name" value="DUF502"/>
    <property type="match status" value="1"/>
</dbReference>
<accession>F6D8E3</accession>
<keyword evidence="1" id="KW-0812">Transmembrane</keyword>
<dbReference type="PANTHER" id="PTHR31876:SF26">
    <property type="entry name" value="PROTEIN LIKE COV 2"/>
    <property type="match status" value="1"/>
</dbReference>
<evidence type="ECO:0000313" key="3">
    <source>
        <dbReference type="Proteomes" id="UP000009232"/>
    </source>
</evidence>
<keyword evidence="3" id="KW-1185">Reference proteome</keyword>
<evidence type="ECO:0000313" key="2">
    <source>
        <dbReference type="EMBL" id="AEG31794.1"/>
    </source>
</evidence>
<dbReference type="Proteomes" id="UP000009232">
    <property type="component" value="Chromosome"/>
</dbReference>
<reference evidence="2 3" key="1">
    <citation type="submission" date="2011-05" db="EMBL/GenBank/DDBJ databases">
        <title>Complete sequence of Thioalkalimicrobium cyclicum ALM1.</title>
        <authorList>
            <consortium name="US DOE Joint Genome Institute"/>
            <person name="Lucas S."/>
            <person name="Han J."/>
            <person name="Lapidus A."/>
            <person name="Cheng J.-F."/>
            <person name="Goodwin L."/>
            <person name="Pitluck S."/>
            <person name="Peters L."/>
            <person name="Mikhailova N."/>
            <person name="Davenport K."/>
            <person name="Han C."/>
            <person name="Tapia R."/>
            <person name="Land M."/>
            <person name="Hauser L."/>
            <person name="Kyrpides N."/>
            <person name="Ivanova N."/>
            <person name="Pagani I."/>
            <person name="Kappler U."/>
            <person name="Woyke T."/>
        </authorList>
    </citation>
    <scope>NUCLEOTIDE SEQUENCE [LARGE SCALE GENOMIC DNA]</scope>
    <source>
        <strain evidence="3">DSM 14477 / JCM 11371 / ALM1</strain>
    </source>
</reference>
<protein>
    <recommendedName>
        <fullName evidence="4">DUF502 domain-containing protein</fullName>
    </recommendedName>
</protein>
<dbReference type="InterPro" id="IPR007462">
    <property type="entry name" value="COV1-like"/>
</dbReference>
<gene>
    <name evidence="2" type="ordered locus">Thicy_1027</name>
</gene>
<name>F6D8E3_THICA</name>